<keyword evidence="4 6" id="KW-1133">Transmembrane helix</keyword>
<keyword evidence="10" id="KW-1185">Reference proteome</keyword>
<evidence type="ECO:0000259" key="7">
    <source>
        <dbReference type="Pfam" id="PF02687"/>
    </source>
</evidence>
<comment type="caution">
    <text evidence="9">The sequence shown here is derived from an EMBL/GenBank/DDBJ whole genome shotgun (WGS) entry which is preliminary data.</text>
</comment>
<dbReference type="PANTHER" id="PTHR30572">
    <property type="entry name" value="MEMBRANE COMPONENT OF TRANSPORTER-RELATED"/>
    <property type="match status" value="1"/>
</dbReference>
<protein>
    <submittedName>
        <fullName evidence="9">Macrolide export ATP-binding/permease protein MacB</fullName>
    </submittedName>
</protein>
<evidence type="ECO:0000256" key="5">
    <source>
        <dbReference type="ARBA" id="ARBA00023136"/>
    </source>
</evidence>
<keyword evidence="3 6" id="KW-0812">Transmembrane</keyword>
<keyword evidence="9" id="KW-0547">Nucleotide-binding</keyword>
<evidence type="ECO:0000313" key="9">
    <source>
        <dbReference type="EMBL" id="RDC65467.1"/>
    </source>
</evidence>
<comment type="subcellular location">
    <subcellularLocation>
        <location evidence="1">Cell membrane</location>
        <topology evidence="1">Multi-pass membrane protein</topology>
    </subcellularLocation>
</comment>
<feature type="transmembrane region" description="Helical" evidence="6">
    <location>
        <begin position="350"/>
        <end position="374"/>
    </location>
</feature>
<dbReference type="Proteomes" id="UP000253919">
    <property type="component" value="Unassembled WGS sequence"/>
</dbReference>
<feature type="transmembrane region" description="Helical" evidence="6">
    <location>
        <begin position="21"/>
        <end position="41"/>
    </location>
</feature>
<dbReference type="GO" id="GO:0005524">
    <property type="term" value="F:ATP binding"/>
    <property type="evidence" value="ECO:0007669"/>
    <property type="project" value="UniProtKB-KW"/>
</dbReference>
<feature type="domain" description="ABC3 transporter permease C-terminal" evidence="7">
    <location>
        <begin position="299"/>
        <end position="416"/>
    </location>
</feature>
<dbReference type="GO" id="GO:0005886">
    <property type="term" value="C:plasma membrane"/>
    <property type="evidence" value="ECO:0007669"/>
    <property type="project" value="UniProtKB-SubCell"/>
</dbReference>
<feature type="transmembrane region" description="Helical" evidence="6">
    <location>
        <begin position="437"/>
        <end position="456"/>
    </location>
</feature>
<gene>
    <name evidence="9" type="ORF">AHMF7616_04097</name>
</gene>
<accession>A0A369QQF8</accession>
<dbReference type="OrthoDB" id="5933722at2"/>
<evidence type="ECO:0000313" key="10">
    <source>
        <dbReference type="Proteomes" id="UP000253919"/>
    </source>
</evidence>
<keyword evidence="2" id="KW-1003">Cell membrane</keyword>
<dbReference type="RefSeq" id="WP_115374468.1">
    <property type="nucleotide sequence ID" value="NZ_QASA01000001.1"/>
</dbReference>
<proteinExistence type="predicted"/>
<dbReference type="PANTHER" id="PTHR30572:SF18">
    <property type="entry name" value="ABC-TYPE MACROLIDE FAMILY EXPORT SYSTEM PERMEASE COMPONENT 2"/>
    <property type="match status" value="1"/>
</dbReference>
<evidence type="ECO:0000256" key="1">
    <source>
        <dbReference type="ARBA" id="ARBA00004651"/>
    </source>
</evidence>
<feature type="transmembrane region" description="Helical" evidence="6">
    <location>
        <begin position="687"/>
        <end position="711"/>
    </location>
</feature>
<feature type="transmembrane region" description="Helical" evidence="6">
    <location>
        <begin position="294"/>
        <end position="315"/>
    </location>
</feature>
<feature type="transmembrane region" description="Helical" evidence="6">
    <location>
        <begin position="723"/>
        <end position="751"/>
    </location>
</feature>
<evidence type="ECO:0000256" key="4">
    <source>
        <dbReference type="ARBA" id="ARBA00022989"/>
    </source>
</evidence>
<evidence type="ECO:0000256" key="6">
    <source>
        <dbReference type="SAM" id="Phobius"/>
    </source>
</evidence>
<dbReference type="GO" id="GO:0022857">
    <property type="term" value="F:transmembrane transporter activity"/>
    <property type="evidence" value="ECO:0007669"/>
    <property type="project" value="TreeGrafter"/>
</dbReference>
<organism evidence="9 10">
    <name type="scientific">Adhaeribacter pallidiroseus</name>
    <dbReference type="NCBI Taxonomy" id="2072847"/>
    <lineage>
        <taxon>Bacteria</taxon>
        <taxon>Pseudomonadati</taxon>
        <taxon>Bacteroidota</taxon>
        <taxon>Cytophagia</taxon>
        <taxon>Cytophagales</taxon>
        <taxon>Hymenobacteraceae</taxon>
        <taxon>Adhaeribacter</taxon>
    </lineage>
</organism>
<reference evidence="9 10" key="1">
    <citation type="submission" date="2018-04" db="EMBL/GenBank/DDBJ databases">
        <title>Adhaeribacter sp. HMF7616 genome sequencing and assembly.</title>
        <authorList>
            <person name="Kang H."/>
            <person name="Kang J."/>
            <person name="Cha I."/>
            <person name="Kim H."/>
            <person name="Joh K."/>
        </authorList>
    </citation>
    <scope>NUCLEOTIDE SEQUENCE [LARGE SCALE GENOMIC DNA]</scope>
    <source>
        <strain evidence="9 10">HMF7616</strain>
    </source>
</reference>
<feature type="transmembrane region" description="Helical" evidence="6">
    <location>
        <begin position="771"/>
        <end position="791"/>
    </location>
</feature>
<dbReference type="EMBL" id="QASA01000001">
    <property type="protein sequence ID" value="RDC65467.1"/>
    <property type="molecule type" value="Genomic_DNA"/>
</dbReference>
<evidence type="ECO:0000259" key="8">
    <source>
        <dbReference type="Pfam" id="PF12704"/>
    </source>
</evidence>
<name>A0A369QQF8_9BACT</name>
<keyword evidence="5 6" id="KW-0472">Membrane</keyword>
<dbReference type="InterPro" id="IPR050250">
    <property type="entry name" value="Macrolide_Exporter_MacB"/>
</dbReference>
<feature type="domain" description="MacB-like periplasmic core" evidence="8">
    <location>
        <begin position="20"/>
        <end position="237"/>
    </location>
</feature>
<dbReference type="InterPro" id="IPR025857">
    <property type="entry name" value="MacB_PCD"/>
</dbReference>
<dbReference type="AlphaFoldDB" id="A0A369QQF8"/>
<feature type="transmembrane region" description="Helical" evidence="6">
    <location>
        <begin position="386"/>
        <end position="411"/>
    </location>
</feature>
<evidence type="ECO:0000256" key="2">
    <source>
        <dbReference type="ARBA" id="ARBA00022475"/>
    </source>
</evidence>
<feature type="domain" description="ABC3 transporter permease C-terminal" evidence="7">
    <location>
        <begin position="690"/>
        <end position="803"/>
    </location>
</feature>
<dbReference type="Pfam" id="PF12704">
    <property type="entry name" value="MacB_PCD"/>
    <property type="match status" value="1"/>
</dbReference>
<evidence type="ECO:0000256" key="3">
    <source>
        <dbReference type="ARBA" id="ARBA00022692"/>
    </source>
</evidence>
<dbReference type="InterPro" id="IPR003838">
    <property type="entry name" value="ABC3_permease_C"/>
</dbReference>
<sequence>MLRNYFKIAWRNMRRHRGFTFINLFGLAVGLTCCLLIALYIRQELSYDTYHQHADRIYRVTRNFSDPDGNVNLHLASVAPPFGPLLKNDFPDIQQIARTLQTNTLLAVNQERVFNEQEVFFAEPEFFKIFTVPVQQGNPDKALAEPYAIMLTEKMAKKYFPEQNPMGQVLRLNNQFNVKVAGVYESFPVNSHLHPDFLVSFTTLEDSTIYGKQNLLTNWGNNSFTTYLLLPPNYPVKNLEAQFPAFLDRHMTDNPGNAVKPSSWTKLFLQKLTDIHLRSHLDSELEPNGNITNVYLFSAVALFILLIACINFMNLSTARSSLRAKEIGLRKVMGATQSTLIRQFLSESTLFALLAVVLAVAFTGLFLPLLSKFIGQEISFGLGNTWWLVLALVGLALLVGLLAGSYPALFLSSFQPVKVLKGKLTIGRNSVSLRKTLVVLQFAISVILLVCTAVVYKQLHFLRNQTLGFNKEHVVTVNFPNELAEPYNAFRNEVLATGQVAAAARSVGVPSDRLLNSMGTVRIQKEDSLAPSPVSFQYLAIDDAFVNTYQLKVVAGRNFNPREYLTDDSLAFLLNEAGVKMLGFTNPQEALGRNIEYGNRKGKLVGVLQDAHFESLHQKIKPLIFFMPTSDGYNNLSFKLPGNQLPAGLAHLQATWQKLLPHRPLEYTFLDEKFGRLYATEQQLGTLFTIFSGIAILIACLGLFGLASFAMEQRAKEISIRKVLGASVTGIVTLLSRDFLKLVLLANLLAWPIAWYGMHHWLQDFAYRTSLSAWTFGLATVLALLIALLTVSFHALKAASSNPVNALRNE</sequence>
<dbReference type="Pfam" id="PF02687">
    <property type="entry name" value="FtsX"/>
    <property type="match status" value="2"/>
</dbReference>
<keyword evidence="9" id="KW-0067">ATP-binding</keyword>